<dbReference type="Proteomes" id="UP000650424">
    <property type="component" value="Unassembled WGS sequence"/>
</dbReference>
<name>A0ABR6ZLD6_9BURK</name>
<evidence type="ECO:0008006" key="3">
    <source>
        <dbReference type="Google" id="ProtNLM"/>
    </source>
</evidence>
<dbReference type="RefSeq" id="WP_186945953.1">
    <property type="nucleotide sequence ID" value="NZ_JACOGF010000002.1"/>
</dbReference>
<evidence type="ECO:0000313" key="2">
    <source>
        <dbReference type="Proteomes" id="UP000650424"/>
    </source>
</evidence>
<protein>
    <recommendedName>
        <fullName evidence="3">Abi-like protein</fullName>
    </recommendedName>
</protein>
<reference evidence="1 2" key="1">
    <citation type="submission" date="2020-08" db="EMBL/GenBank/DDBJ databases">
        <title>Novel species isolated from subtropical streams in China.</title>
        <authorList>
            <person name="Lu H."/>
        </authorList>
    </citation>
    <scope>NUCLEOTIDE SEQUENCE [LARGE SCALE GENOMIC DNA]</scope>
    <source>
        <strain evidence="1 2">CY18W</strain>
    </source>
</reference>
<sequence length="396" mass="46039">MFDLARSSLFFERMDAEHPEVVQNIEIVHENKRLLDSAYHQPKHFILSLNNLLRSLLFFVENSIKNSPSWLNASVTEFREVHRKDYEMLKYLRNVSAHQKLIFPAESLVTGLFRVYSNTDYKLKLGHGNHREPASYAPDLAFKNTADIFDNLLTFSSLAFMDLEHCAFAECLGVTRRWFYKADFKFNEKNVHEVIDVYNVTSSFSESLLDHVCISFARNKGLQFDKKFTVVRAEHNNVNTLLELDLYPSLFSGWWEDRIEPLNFGVRVDRNRGRIHQAADEYYSWVYEHLVKEPAEYESMLSKFANLEPDVIFTEEYLMEFLSFVTNNHWHFKKAFPGGFMKSKVTPSDVMMLQRYGRTLVDEYKTGKLCTIKGAKDQLNGQIAKIIGVLGSTPSS</sequence>
<dbReference type="EMBL" id="JACOGF010000002">
    <property type="protein sequence ID" value="MBC3916707.1"/>
    <property type="molecule type" value="Genomic_DNA"/>
</dbReference>
<gene>
    <name evidence="1" type="ORF">H8L32_04345</name>
</gene>
<comment type="caution">
    <text evidence="1">The sequence shown here is derived from an EMBL/GenBank/DDBJ whole genome shotgun (WGS) entry which is preliminary data.</text>
</comment>
<accession>A0ABR6ZLD6</accession>
<proteinExistence type="predicted"/>
<evidence type="ECO:0000313" key="1">
    <source>
        <dbReference type="EMBL" id="MBC3916707.1"/>
    </source>
</evidence>
<keyword evidence="2" id="KW-1185">Reference proteome</keyword>
<organism evidence="1 2">
    <name type="scientific">Undibacterium hunanense</name>
    <dbReference type="NCBI Taxonomy" id="2762292"/>
    <lineage>
        <taxon>Bacteria</taxon>
        <taxon>Pseudomonadati</taxon>
        <taxon>Pseudomonadota</taxon>
        <taxon>Betaproteobacteria</taxon>
        <taxon>Burkholderiales</taxon>
        <taxon>Oxalobacteraceae</taxon>
        <taxon>Undibacterium</taxon>
    </lineage>
</organism>